<dbReference type="EMBL" id="CM046396">
    <property type="protein sequence ID" value="KAI8538129.1"/>
    <property type="molecule type" value="Genomic_DNA"/>
</dbReference>
<accession>A0ACC0MC15</accession>
<proteinExistence type="predicted"/>
<keyword evidence="2" id="KW-1185">Reference proteome</keyword>
<organism evidence="1 2">
    <name type="scientific">Rhododendron molle</name>
    <name type="common">Chinese azalea</name>
    <name type="synonym">Azalea mollis</name>
    <dbReference type="NCBI Taxonomy" id="49168"/>
    <lineage>
        <taxon>Eukaryota</taxon>
        <taxon>Viridiplantae</taxon>
        <taxon>Streptophyta</taxon>
        <taxon>Embryophyta</taxon>
        <taxon>Tracheophyta</taxon>
        <taxon>Spermatophyta</taxon>
        <taxon>Magnoliopsida</taxon>
        <taxon>eudicotyledons</taxon>
        <taxon>Gunneridae</taxon>
        <taxon>Pentapetalae</taxon>
        <taxon>asterids</taxon>
        <taxon>Ericales</taxon>
        <taxon>Ericaceae</taxon>
        <taxon>Ericoideae</taxon>
        <taxon>Rhodoreae</taxon>
        <taxon>Rhododendron</taxon>
    </lineage>
</organism>
<dbReference type="Proteomes" id="UP001062846">
    <property type="component" value="Chromosome 9"/>
</dbReference>
<evidence type="ECO:0000313" key="2">
    <source>
        <dbReference type="Proteomes" id="UP001062846"/>
    </source>
</evidence>
<comment type="caution">
    <text evidence="1">The sequence shown here is derived from an EMBL/GenBank/DDBJ whole genome shotgun (WGS) entry which is preliminary data.</text>
</comment>
<name>A0ACC0MC15_RHOML</name>
<protein>
    <submittedName>
        <fullName evidence="1">Uncharacterized protein</fullName>
    </submittedName>
</protein>
<evidence type="ECO:0000313" key="1">
    <source>
        <dbReference type="EMBL" id="KAI8538129.1"/>
    </source>
</evidence>
<sequence>MVLTTLMVLMSLMARILSTTSSSVRVIASTQVMRGLISGSPFTYLRSQPILRSVTSSGRIAHNMAVLTMHVPLFSYYSIPLPSSNRVLAPPWSPIPLSDRLSLSILICPFLSQLASLFQLPPNRSIGTFFVLPSPLSPLRSDLASLSVLPFSIRSDRLSRVLSVHACLVGLFGFVLQVEVQASCSRCLMLVRFFAGGLGFLTMAN</sequence>
<gene>
    <name evidence="1" type="ORF">RHMOL_Rhmol09G0078600</name>
</gene>
<reference evidence="1" key="1">
    <citation type="submission" date="2022-02" db="EMBL/GenBank/DDBJ databases">
        <title>Plant Genome Project.</title>
        <authorList>
            <person name="Zhang R.-G."/>
        </authorList>
    </citation>
    <scope>NUCLEOTIDE SEQUENCE</scope>
    <source>
        <strain evidence="1">AT1</strain>
    </source>
</reference>